<dbReference type="AlphaFoldDB" id="A0A8H6SBM4"/>
<dbReference type="Proteomes" id="UP000613580">
    <property type="component" value="Unassembled WGS sequence"/>
</dbReference>
<comment type="caution">
    <text evidence="1">The sequence shown here is derived from an EMBL/GenBank/DDBJ whole genome shotgun (WGS) entry which is preliminary data.</text>
</comment>
<evidence type="ECO:0000313" key="2">
    <source>
        <dbReference type="Proteomes" id="UP000613580"/>
    </source>
</evidence>
<protein>
    <submittedName>
        <fullName evidence="1">Zn(2)-C6 fungal-type domain-containing protein</fullName>
    </submittedName>
</protein>
<reference evidence="1" key="1">
    <citation type="submission" date="2020-05" db="EMBL/GenBank/DDBJ databases">
        <title>Mycena genomes resolve the evolution of fungal bioluminescence.</title>
        <authorList>
            <person name="Tsai I.J."/>
        </authorList>
    </citation>
    <scope>NUCLEOTIDE SEQUENCE</scope>
    <source>
        <strain evidence="1">110903Hualien_Pintung</strain>
    </source>
</reference>
<proteinExistence type="predicted"/>
<name>A0A8H6SBM4_MYCCL</name>
<accession>A0A8H6SBM4</accession>
<keyword evidence="2" id="KW-1185">Reference proteome</keyword>
<evidence type="ECO:0000313" key="1">
    <source>
        <dbReference type="EMBL" id="KAF7296419.1"/>
    </source>
</evidence>
<sequence>MFDCCIRVPKDRPCTFAVPSRRKHNHDTPQADPGPSFLEVDAWSDSSSLLSTPALSFSELDACSELFSSQLDALTTENDLIQNFIPFAAQLGFFMSTDILHSTPSQSLLLSTALWGARLADSSATHTSDLLHRTLAAVSTEICMPTEPFATACGLHIIQAHLLLARYLLSATPRQRLAAKVQLSAAETVAVELGLDVAVDEDSVRAWWAILELQAMLNAPETVSPSSASSSINLGPSTEPFAAEHTFAGHHVPPIPSPDRLEFECLWDKPVLHETTQEPAISELDWEWAAKAFEGLDWSA</sequence>
<organism evidence="1 2">
    <name type="scientific">Mycena chlorophos</name>
    <name type="common">Agaric fungus</name>
    <name type="synonym">Agaricus chlorophos</name>
    <dbReference type="NCBI Taxonomy" id="658473"/>
    <lineage>
        <taxon>Eukaryota</taxon>
        <taxon>Fungi</taxon>
        <taxon>Dikarya</taxon>
        <taxon>Basidiomycota</taxon>
        <taxon>Agaricomycotina</taxon>
        <taxon>Agaricomycetes</taxon>
        <taxon>Agaricomycetidae</taxon>
        <taxon>Agaricales</taxon>
        <taxon>Marasmiineae</taxon>
        <taxon>Mycenaceae</taxon>
        <taxon>Mycena</taxon>
    </lineage>
</organism>
<dbReference type="OrthoDB" id="39175at2759"/>
<dbReference type="EMBL" id="JACAZE010000017">
    <property type="protein sequence ID" value="KAF7296419.1"/>
    <property type="molecule type" value="Genomic_DNA"/>
</dbReference>
<gene>
    <name evidence="1" type="ORF">HMN09_01112200</name>
</gene>